<keyword evidence="3" id="KW-1185">Reference proteome</keyword>
<sequence>MLMRKTDGELIAQSADHLAQNGPLAESNEKQISEPTNDLVPNVQHENNALGNSSQPSCSRNYKSVQPLVETDESRTPLTCLRIQNMESP</sequence>
<gene>
    <name evidence="2" type="ORF">WA026_015404</name>
</gene>
<dbReference type="Proteomes" id="UP001431783">
    <property type="component" value="Unassembled WGS sequence"/>
</dbReference>
<dbReference type="EMBL" id="JARQZJ010000068">
    <property type="protein sequence ID" value="KAK9881281.1"/>
    <property type="molecule type" value="Genomic_DNA"/>
</dbReference>
<feature type="region of interest" description="Disordered" evidence="1">
    <location>
        <begin position="1"/>
        <end position="73"/>
    </location>
</feature>
<comment type="caution">
    <text evidence="2">The sequence shown here is derived from an EMBL/GenBank/DDBJ whole genome shotgun (WGS) entry which is preliminary data.</text>
</comment>
<organism evidence="2 3">
    <name type="scientific">Henosepilachna vigintioctopunctata</name>
    <dbReference type="NCBI Taxonomy" id="420089"/>
    <lineage>
        <taxon>Eukaryota</taxon>
        <taxon>Metazoa</taxon>
        <taxon>Ecdysozoa</taxon>
        <taxon>Arthropoda</taxon>
        <taxon>Hexapoda</taxon>
        <taxon>Insecta</taxon>
        <taxon>Pterygota</taxon>
        <taxon>Neoptera</taxon>
        <taxon>Endopterygota</taxon>
        <taxon>Coleoptera</taxon>
        <taxon>Polyphaga</taxon>
        <taxon>Cucujiformia</taxon>
        <taxon>Coccinelloidea</taxon>
        <taxon>Coccinellidae</taxon>
        <taxon>Epilachninae</taxon>
        <taxon>Epilachnini</taxon>
        <taxon>Henosepilachna</taxon>
    </lineage>
</organism>
<feature type="compositionally biased region" description="Polar residues" evidence="1">
    <location>
        <begin position="44"/>
        <end position="64"/>
    </location>
</feature>
<reference evidence="2 3" key="1">
    <citation type="submission" date="2023-03" db="EMBL/GenBank/DDBJ databases">
        <title>Genome insight into feeding habits of ladybird beetles.</title>
        <authorList>
            <person name="Li H.-S."/>
            <person name="Huang Y.-H."/>
            <person name="Pang H."/>
        </authorList>
    </citation>
    <scope>NUCLEOTIDE SEQUENCE [LARGE SCALE GENOMIC DNA]</scope>
    <source>
        <strain evidence="2">SYSU_2023b</strain>
        <tissue evidence="2">Whole body</tissue>
    </source>
</reference>
<dbReference type="AlphaFoldDB" id="A0AAW1UN95"/>
<evidence type="ECO:0000313" key="2">
    <source>
        <dbReference type="EMBL" id="KAK9881281.1"/>
    </source>
</evidence>
<name>A0AAW1UN95_9CUCU</name>
<protein>
    <submittedName>
        <fullName evidence="2">Uncharacterized protein</fullName>
    </submittedName>
</protein>
<accession>A0AAW1UN95</accession>
<proteinExistence type="predicted"/>
<evidence type="ECO:0000256" key="1">
    <source>
        <dbReference type="SAM" id="MobiDB-lite"/>
    </source>
</evidence>
<evidence type="ECO:0000313" key="3">
    <source>
        <dbReference type="Proteomes" id="UP001431783"/>
    </source>
</evidence>